<dbReference type="InterPro" id="IPR018246">
    <property type="entry name" value="AP_endonuc_F2_Zn_BS"/>
</dbReference>
<evidence type="ECO:0000313" key="2">
    <source>
        <dbReference type="EMBL" id="QJW38261.1"/>
    </source>
</evidence>
<dbReference type="OrthoDB" id="9785907at2"/>
<dbReference type="EMBL" id="CP052757">
    <property type="protein sequence ID" value="QJW38261.1"/>
    <property type="molecule type" value="Genomic_DNA"/>
</dbReference>
<dbReference type="Proteomes" id="UP000451354">
    <property type="component" value="Chromosome"/>
</dbReference>
<feature type="region of interest" description="Disordered" evidence="1">
    <location>
        <begin position="298"/>
        <end position="337"/>
    </location>
</feature>
<dbReference type="PROSITE" id="PS00730">
    <property type="entry name" value="AP_NUCLEASE_F2_2"/>
    <property type="match status" value="1"/>
</dbReference>
<dbReference type="NCBIfam" id="NF035939">
    <property type="entry name" value="TIM_EboE"/>
    <property type="match status" value="1"/>
</dbReference>
<dbReference type="AlphaFoldDB" id="A0A6M5ULY6"/>
<evidence type="ECO:0000313" key="3">
    <source>
        <dbReference type="Proteomes" id="UP000451354"/>
    </source>
</evidence>
<protein>
    <submittedName>
        <fullName evidence="2">Metabolite traffic protein EboE</fullName>
    </submittedName>
</protein>
<dbReference type="GO" id="GO:0008270">
    <property type="term" value="F:zinc ion binding"/>
    <property type="evidence" value="ECO:0007669"/>
    <property type="project" value="InterPro"/>
</dbReference>
<evidence type="ECO:0000256" key="1">
    <source>
        <dbReference type="SAM" id="MobiDB-lite"/>
    </source>
</evidence>
<organism evidence="2 3">
    <name type="scientific">Cellulosimicrobium protaetiae</name>
    <dbReference type="NCBI Taxonomy" id="2587808"/>
    <lineage>
        <taxon>Bacteria</taxon>
        <taxon>Bacillati</taxon>
        <taxon>Actinomycetota</taxon>
        <taxon>Actinomycetes</taxon>
        <taxon>Micrococcales</taxon>
        <taxon>Promicromonosporaceae</taxon>
        <taxon>Cellulosimicrobium</taxon>
    </lineage>
</organism>
<dbReference type="Gene3D" id="3.20.20.150">
    <property type="entry name" value="Divalent-metal-dependent TIM barrel enzymes"/>
    <property type="match status" value="1"/>
</dbReference>
<feature type="region of interest" description="Disordered" evidence="1">
    <location>
        <begin position="432"/>
        <end position="455"/>
    </location>
</feature>
<proteinExistence type="predicted"/>
<reference evidence="3" key="1">
    <citation type="journal article" date="2022" name="Int. J. Syst. Evol. Microbiol.">
        <title>Cellulosimicrobium protaetiae sp. nov., isolated from the gut of the larva of Protaetia brevitarsis seulensis.</title>
        <authorList>
            <person name="Le Han H."/>
            <person name="Nguyen T.T.H."/>
            <person name="Li Z."/>
            <person name="Shin N.R."/>
            <person name="Kim S.G."/>
        </authorList>
    </citation>
    <scope>NUCLEOTIDE SEQUENCE [LARGE SCALE GENOMIC DNA]</scope>
    <source>
        <strain evidence="3">BI34</strain>
    </source>
</reference>
<accession>A0A6M5ULY6</accession>
<dbReference type="InterPro" id="IPR036237">
    <property type="entry name" value="Xyl_isomerase-like_sf"/>
</dbReference>
<name>A0A6M5ULY6_9MICO</name>
<dbReference type="SUPFAM" id="SSF51658">
    <property type="entry name" value="Xylose isomerase-like"/>
    <property type="match status" value="1"/>
</dbReference>
<gene>
    <name evidence="2" type="primary">eboE</name>
    <name evidence="2" type="ORF">FIC82_005650</name>
</gene>
<keyword evidence="3" id="KW-1185">Reference proteome</keyword>
<dbReference type="KEGG" id="cprt:FIC82_005650"/>
<sequence length="455" mass="47715">MLSYCTNVHPAEDLDGVVDQLVTYAGPVREAAGLDVLGVGLWMPATLAHRLAASPADRAWLRAVLDEQGLQVHTLNAFPYGGFHADVVKLDVYTPTWADPARLEYTLACAEVLADLLPDGVPGSISTLPLAWREPWSDADDEAATRAFVALGEGLRDLRERTGKVVRVAVEPEPGCVLDTVDDVVSWLAARTGPVGSAGASDEGRIDPEHVGVCLDTCHLAVSFADRRAGTAETVRRITDSGLRVVKVQASAALHVDDPSDPVARSAVGAFAEKRYIHQVRELTATGDVLAADDLPDALGGATAPEPGDAVGHDDAGQDGDAPTATIGRPGALPGEGPWRVHFHVPLHHEPAPPLAATTDVLRDAVDAVRAAPHGDEAHLDVETYTWSVLPEGATTTSLVAGIAAELRWATTHLTPTPAEHDTEDANGPLTTPMSGSTAGHVVLGGQDTTTRRTA</sequence>